<sequence>MADPLLTSLCTICRIQTPKYRCPRCGTRTCSLTCVKKHKNWSSCNGDRDATAFMPREKLKTDAGIDHDYNFLTKIERCIETAEKILRDEREILPEEKSNPPPHKRARPHKGQSRGRTTLDDSGRKWERSTIQRMRKLDINVASVPYGMTRAKENMTTWNRRTKTINWQVEWLDMTANSSAEGGNRPSPTRLLYKILDETPLHLGFAEAQEYRRQQQLSDKERAQEKALQRREELAKSGQHTKSTAWHAQPAPMQSETDSTWSYSEDHDNRRIAKDLCRFFFLKPRTPSKDPRRLVPLRPREGLATLLPGLDVVEFPTICVLPAGVTTVPDGYVIEKRPEVRNHKKRKGSALVEYGSSSEPSDGEQDEGEPSSDDDTSSSGSDSDMSEWPTTQVQA</sequence>
<evidence type="ECO:0000259" key="15">
    <source>
        <dbReference type="PROSITE" id="PS51083"/>
    </source>
</evidence>
<feature type="region of interest" description="Disordered" evidence="14">
    <location>
        <begin position="90"/>
        <end position="127"/>
    </location>
</feature>
<comment type="similarity">
    <text evidence="9">Belongs to the BCD1 family.</text>
</comment>
<dbReference type="EMBL" id="CAUWAG010000018">
    <property type="protein sequence ID" value="CAJ2511236.1"/>
    <property type="molecule type" value="Genomic_DNA"/>
</dbReference>
<evidence type="ECO:0000256" key="13">
    <source>
        <dbReference type="PROSITE-ProRule" id="PRU00453"/>
    </source>
</evidence>
<dbReference type="AlphaFoldDB" id="A0AAI8VUE0"/>
<feature type="compositionally biased region" description="Acidic residues" evidence="14">
    <location>
        <begin position="361"/>
        <end position="376"/>
    </location>
</feature>
<evidence type="ECO:0000256" key="6">
    <source>
        <dbReference type="ARBA" id="ARBA00022833"/>
    </source>
</evidence>
<feature type="compositionally biased region" description="Polar residues" evidence="14">
    <location>
        <begin position="238"/>
        <end position="263"/>
    </location>
</feature>
<dbReference type="GO" id="GO:0000463">
    <property type="term" value="P:maturation of LSU-rRNA from tricistronic rRNA transcript (SSU-rRNA, 5.8S rRNA, LSU-rRNA)"/>
    <property type="evidence" value="ECO:0007669"/>
    <property type="project" value="TreeGrafter"/>
</dbReference>
<dbReference type="GO" id="GO:0005634">
    <property type="term" value="C:nucleus"/>
    <property type="evidence" value="ECO:0007669"/>
    <property type="project" value="TreeGrafter"/>
</dbReference>
<keyword evidence="5 13" id="KW-0863">Zinc-finger</keyword>
<evidence type="ECO:0000256" key="11">
    <source>
        <dbReference type="ARBA" id="ARBA00068630"/>
    </source>
</evidence>
<evidence type="ECO:0000313" key="16">
    <source>
        <dbReference type="EMBL" id="CAJ2511236.1"/>
    </source>
</evidence>
<comment type="function">
    <text evidence="8">Required for box C/D snoRNAs accumulation involved in snoRNA processing, snoRNA transport to the nucleolus and ribosome biogenesis.</text>
</comment>
<dbReference type="Pfam" id="PF25790">
    <property type="entry name" value="BCD1"/>
    <property type="match status" value="1"/>
</dbReference>
<feature type="domain" description="HIT-type" evidence="15">
    <location>
        <begin position="10"/>
        <end position="44"/>
    </location>
</feature>
<name>A0AAI8VUE0_9PEZI</name>
<keyword evidence="1" id="KW-1017">Isopeptide bond</keyword>
<dbReference type="InterPro" id="IPR051639">
    <property type="entry name" value="BCD1"/>
</dbReference>
<dbReference type="InterPro" id="IPR057721">
    <property type="entry name" value="BCD1_alpha/beta"/>
</dbReference>
<evidence type="ECO:0000256" key="3">
    <source>
        <dbReference type="ARBA" id="ARBA00022553"/>
    </source>
</evidence>
<comment type="caution">
    <text evidence="16">The sequence shown here is derived from an EMBL/GenBank/DDBJ whole genome shotgun (WGS) entry which is preliminary data.</text>
</comment>
<dbReference type="GO" id="GO:0048254">
    <property type="term" value="P:snoRNA localization"/>
    <property type="evidence" value="ECO:0007669"/>
    <property type="project" value="TreeGrafter"/>
</dbReference>
<dbReference type="PANTHER" id="PTHR13483">
    <property type="entry name" value="BOX C_D SNORNA PROTEIN 1-RELATED"/>
    <property type="match status" value="1"/>
</dbReference>
<protein>
    <recommendedName>
        <fullName evidence="11">Box C/D snoRNA protein 1</fullName>
    </recommendedName>
    <alternativeName>
        <fullName evidence="12">Zinc finger HIT domain-containing protein 6</fullName>
    </alternativeName>
</protein>
<dbReference type="GO" id="GO:0070761">
    <property type="term" value="C:pre-snoRNP complex"/>
    <property type="evidence" value="ECO:0007669"/>
    <property type="project" value="TreeGrafter"/>
</dbReference>
<keyword evidence="7" id="KW-0832">Ubl conjugation</keyword>
<dbReference type="Gene3D" id="3.30.60.190">
    <property type="match status" value="1"/>
</dbReference>
<dbReference type="PROSITE" id="PS51083">
    <property type="entry name" value="ZF_HIT"/>
    <property type="match status" value="1"/>
</dbReference>
<dbReference type="Pfam" id="PF04438">
    <property type="entry name" value="zf-HIT"/>
    <property type="match status" value="1"/>
</dbReference>
<dbReference type="SUPFAM" id="SSF144232">
    <property type="entry name" value="HIT/MYND zinc finger-like"/>
    <property type="match status" value="1"/>
</dbReference>
<keyword evidence="3" id="KW-0597">Phosphoprotein</keyword>
<evidence type="ECO:0000256" key="12">
    <source>
        <dbReference type="ARBA" id="ARBA00077531"/>
    </source>
</evidence>
<evidence type="ECO:0000256" key="5">
    <source>
        <dbReference type="ARBA" id="ARBA00022771"/>
    </source>
</evidence>
<dbReference type="InterPro" id="IPR007529">
    <property type="entry name" value="Znf_HIT"/>
</dbReference>
<dbReference type="Proteomes" id="UP001295740">
    <property type="component" value="Unassembled WGS sequence"/>
</dbReference>
<evidence type="ECO:0000256" key="1">
    <source>
        <dbReference type="ARBA" id="ARBA00022499"/>
    </source>
</evidence>
<evidence type="ECO:0000256" key="8">
    <source>
        <dbReference type="ARBA" id="ARBA00049598"/>
    </source>
</evidence>
<accession>A0AAI8VUE0</accession>
<feature type="compositionally biased region" description="Basic residues" evidence="14">
    <location>
        <begin position="102"/>
        <end position="113"/>
    </location>
</feature>
<gene>
    <name evidence="16" type="ORF">KHLLAP_LOCUS11704</name>
</gene>
<feature type="compositionally biased region" description="Basic and acidic residues" evidence="14">
    <location>
        <begin position="117"/>
        <end position="127"/>
    </location>
</feature>
<keyword evidence="2" id="KW-0690">Ribosome biogenesis</keyword>
<evidence type="ECO:0000256" key="2">
    <source>
        <dbReference type="ARBA" id="ARBA00022517"/>
    </source>
</evidence>
<evidence type="ECO:0000256" key="9">
    <source>
        <dbReference type="ARBA" id="ARBA00049654"/>
    </source>
</evidence>
<dbReference type="FunFam" id="3.30.60.190:FF:000001">
    <property type="entry name" value="box C/D snoRNA protein 1"/>
    <property type="match status" value="1"/>
</dbReference>
<dbReference type="PANTHER" id="PTHR13483:SF11">
    <property type="entry name" value="ZINC FINGER HIT DOMAIN-CONTAINING PROTEIN 3"/>
    <property type="match status" value="1"/>
</dbReference>
<dbReference type="GO" id="GO:0000492">
    <property type="term" value="P:box C/D snoRNP assembly"/>
    <property type="evidence" value="ECO:0007669"/>
    <property type="project" value="TreeGrafter"/>
</dbReference>
<evidence type="ECO:0000256" key="10">
    <source>
        <dbReference type="ARBA" id="ARBA00061949"/>
    </source>
</evidence>
<evidence type="ECO:0000256" key="7">
    <source>
        <dbReference type="ARBA" id="ARBA00022843"/>
    </source>
</evidence>
<reference evidence="16" key="1">
    <citation type="submission" date="2023-10" db="EMBL/GenBank/DDBJ databases">
        <authorList>
            <person name="Hackl T."/>
        </authorList>
    </citation>
    <scope>NUCLEOTIDE SEQUENCE</scope>
</reference>
<feature type="compositionally biased region" description="Basic and acidic residues" evidence="14">
    <location>
        <begin position="212"/>
        <end position="235"/>
    </location>
</feature>
<keyword evidence="17" id="KW-1185">Reference proteome</keyword>
<evidence type="ECO:0000256" key="4">
    <source>
        <dbReference type="ARBA" id="ARBA00022723"/>
    </source>
</evidence>
<dbReference type="GO" id="GO:0008270">
    <property type="term" value="F:zinc ion binding"/>
    <property type="evidence" value="ECO:0007669"/>
    <property type="project" value="UniProtKB-UniRule"/>
</dbReference>
<organism evidence="16 17">
    <name type="scientific">Anthostomella pinea</name>
    <dbReference type="NCBI Taxonomy" id="933095"/>
    <lineage>
        <taxon>Eukaryota</taxon>
        <taxon>Fungi</taxon>
        <taxon>Dikarya</taxon>
        <taxon>Ascomycota</taxon>
        <taxon>Pezizomycotina</taxon>
        <taxon>Sordariomycetes</taxon>
        <taxon>Xylariomycetidae</taxon>
        <taxon>Xylariales</taxon>
        <taxon>Xylariaceae</taxon>
        <taxon>Anthostomella</taxon>
    </lineage>
</organism>
<evidence type="ECO:0000313" key="17">
    <source>
        <dbReference type="Proteomes" id="UP001295740"/>
    </source>
</evidence>
<keyword evidence="6" id="KW-0862">Zinc</keyword>
<comment type="subunit">
    <text evidence="10">Interacts with FBL, SNU13, NOP58, NUFIP1, RUVBL1, RUVBL2 and TAF9. Interacts (via HIT-type zinc finger) with the RUVBL1/RUVBL2 complex in the presence of ADP.</text>
</comment>
<feature type="region of interest" description="Disordered" evidence="14">
    <location>
        <begin position="212"/>
        <end position="263"/>
    </location>
</feature>
<dbReference type="CDD" id="cd23023">
    <property type="entry name" value="zf-HIT_BCD1"/>
    <property type="match status" value="1"/>
</dbReference>
<keyword evidence="4" id="KW-0479">Metal-binding</keyword>
<evidence type="ECO:0000256" key="14">
    <source>
        <dbReference type="SAM" id="MobiDB-lite"/>
    </source>
</evidence>
<proteinExistence type="inferred from homology"/>
<feature type="region of interest" description="Disordered" evidence="14">
    <location>
        <begin position="341"/>
        <end position="395"/>
    </location>
</feature>